<dbReference type="GO" id="GO:0004386">
    <property type="term" value="F:helicase activity"/>
    <property type="evidence" value="ECO:0007669"/>
    <property type="project" value="UniProtKB-KW"/>
</dbReference>
<evidence type="ECO:0000313" key="4">
    <source>
        <dbReference type="Proteomes" id="UP001165427"/>
    </source>
</evidence>
<evidence type="ECO:0000259" key="2">
    <source>
        <dbReference type="PROSITE" id="PS51194"/>
    </source>
</evidence>
<dbReference type="InterPro" id="IPR006935">
    <property type="entry name" value="Helicase/UvrB_N"/>
</dbReference>
<keyword evidence="3" id="KW-0067">ATP-binding</keyword>
<dbReference type="GO" id="GO:0003677">
    <property type="term" value="F:DNA binding"/>
    <property type="evidence" value="ECO:0007669"/>
    <property type="project" value="InterPro"/>
</dbReference>
<dbReference type="PROSITE" id="PS51194">
    <property type="entry name" value="HELICASE_CTER"/>
    <property type="match status" value="1"/>
</dbReference>
<evidence type="ECO:0000259" key="1">
    <source>
        <dbReference type="PROSITE" id="PS51192"/>
    </source>
</evidence>
<dbReference type="CDD" id="cd18785">
    <property type="entry name" value="SF2_C"/>
    <property type="match status" value="1"/>
</dbReference>
<keyword evidence="3" id="KW-0378">Hydrolase</keyword>
<keyword evidence="3" id="KW-0347">Helicase</keyword>
<dbReference type="Pfam" id="PF00271">
    <property type="entry name" value="Helicase_C"/>
    <property type="match status" value="1"/>
</dbReference>
<dbReference type="Proteomes" id="UP001165427">
    <property type="component" value="Unassembled WGS sequence"/>
</dbReference>
<accession>A0AA41R526</accession>
<name>A0AA41R526_9BACT</name>
<feature type="domain" description="Helicase ATP-binding" evidence="1">
    <location>
        <begin position="110"/>
        <end position="258"/>
    </location>
</feature>
<comment type="caution">
    <text evidence="3">The sequence shown here is derived from an EMBL/GenBank/DDBJ whole genome shotgun (WGS) entry which is preliminary data.</text>
</comment>
<dbReference type="PROSITE" id="PS51192">
    <property type="entry name" value="HELICASE_ATP_BIND_1"/>
    <property type="match status" value="1"/>
</dbReference>
<dbReference type="PANTHER" id="PTHR47396">
    <property type="entry name" value="TYPE I RESTRICTION ENZYME ECOKI R PROTEIN"/>
    <property type="match status" value="1"/>
</dbReference>
<dbReference type="GO" id="GO:0005524">
    <property type="term" value="F:ATP binding"/>
    <property type="evidence" value="ECO:0007669"/>
    <property type="project" value="InterPro"/>
</dbReference>
<proteinExistence type="predicted"/>
<dbReference type="GO" id="GO:0005829">
    <property type="term" value="C:cytosol"/>
    <property type="evidence" value="ECO:0007669"/>
    <property type="project" value="TreeGrafter"/>
</dbReference>
<dbReference type="EMBL" id="JALJRB010000019">
    <property type="protein sequence ID" value="MCJ8501997.1"/>
    <property type="molecule type" value="Genomic_DNA"/>
</dbReference>
<dbReference type="AlphaFoldDB" id="A0AA41R526"/>
<dbReference type="InterPro" id="IPR001650">
    <property type="entry name" value="Helicase_C-like"/>
</dbReference>
<keyword evidence="3" id="KW-0547">Nucleotide-binding</keyword>
<dbReference type="PANTHER" id="PTHR47396:SF1">
    <property type="entry name" value="ATP-DEPENDENT HELICASE IRC3-RELATED"/>
    <property type="match status" value="1"/>
</dbReference>
<reference evidence="3" key="1">
    <citation type="submission" date="2022-04" db="EMBL/GenBank/DDBJ databases">
        <title>Desulfatitalea alkaliphila sp. nov., a novel anaerobic sulfate-reducing bacterium isolated from terrestrial mud volcano, Taman Peninsula, Russia.</title>
        <authorList>
            <person name="Khomyakova M.A."/>
            <person name="Merkel A.Y."/>
            <person name="Slobodkin A.I."/>
        </authorList>
    </citation>
    <scope>NUCLEOTIDE SEQUENCE</scope>
    <source>
        <strain evidence="3">M08but</strain>
    </source>
</reference>
<dbReference type="RefSeq" id="WP_246911666.1">
    <property type="nucleotide sequence ID" value="NZ_JALJRB010000019.1"/>
</dbReference>
<gene>
    <name evidence="3" type="ORF">MRX98_15545</name>
</gene>
<dbReference type="CDD" id="cd17926">
    <property type="entry name" value="DEXHc_RE"/>
    <property type="match status" value="1"/>
</dbReference>
<dbReference type="GO" id="GO:0016787">
    <property type="term" value="F:hydrolase activity"/>
    <property type="evidence" value="ECO:0007669"/>
    <property type="project" value="InterPro"/>
</dbReference>
<dbReference type="InterPro" id="IPR027417">
    <property type="entry name" value="P-loop_NTPase"/>
</dbReference>
<dbReference type="InterPro" id="IPR014001">
    <property type="entry name" value="Helicase_ATP-bd"/>
</dbReference>
<keyword evidence="4" id="KW-1185">Reference proteome</keyword>
<dbReference type="SMART" id="SM00490">
    <property type="entry name" value="HELICc"/>
    <property type="match status" value="1"/>
</dbReference>
<evidence type="ECO:0000313" key="3">
    <source>
        <dbReference type="EMBL" id="MCJ8501997.1"/>
    </source>
</evidence>
<dbReference type="Gene3D" id="3.40.50.300">
    <property type="entry name" value="P-loop containing nucleotide triphosphate hydrolases"/>
    <property type="match status" value="2"/>
</dbReference>
<dbReference type="Pfam" id="PF04851">
    <property type="entry name" value="ResIII"/>
    <property type="match status" value="1"/>
</dbReference>
<feature type="domain" description="Helicase C-terminal" evidence="2">
    <location>
        <begin position="311"/>
        <end position="462"/>
    </location>
</feature>
<organism evidence="3 4">
    <name type="scientific">Desulfatitalea alkaliphila</name>
    <dbReference type="NCBI Taxonomy" id="2929485"/>
    <lineage>
        <taxon>Bacteria</taxon>
        <taxon>Pseudomonadati</taxon>
        <taxon>Thermodesulfobacteriota</taxon>
        <taxon>Desulfobacteria</taxon>
        <taxon>Desulfobacterales</taxon>
        <taxon>Desulfosarcinaceae</taxon>
        <taxon>Desulfatitalea</taxon>
    </lineage>
</organism>
<dbReference type="SMART" id="SM00487">
    <property type="entry name" value="DEXDc"/>
    <property type="match status" value="1"/>
</dbReference>
<dbReference type="InterPro" id="IPR050742">
    <property type="entry name" value="Helicase_Restrict-Modif_Enz"/>
</dbReference>
<dbReference type="SUPFAM" id="SSF52540">
    <property type="entry name" value="P-loop containing nucleoside triphosphate hydrolases"/>
    <property type="match status" value="2"/>
</dbReference>
<sequence length="462" mass="51804">MNLRLSNHLTLTRVPLPIRTALEAELQFANPKWLENERMGRWNRGVPKTLKFFHRSGKDGLIVPRGLTRKVILACRHHQEPVVMDDRRRKGPSVDFRFQGELRPYQQAAVDAMLKKDFGTLSAPTGSGKTVMALHMIAQRRQPAIVVVHTRELALQWIARIEAFLGIPEKEIGWIGGGRRRLGAAVTVAMVQSLYKCADEIAAHFGHLVVDECHRAPSRTFTEAVTAFDTRYMLGLSATPFRRDGLSKLIFWHLGDVHHRLAAADLVAGGQILDIEVMWRTTDFVAYADPVSEYSRMLSELTHNDTRNRLIVADLAEEVNNAHRPGVCLVLSDRKLHCQVLQALLKHKHHVDAELLTGDLSAEQRKAVIERVNSGAARVLIATGQLIGEGFDCPRLSTLFLATPVRFSGRMMQYLGRILRPTPGIERARVYDYVDVLVPPLNKAAQARRGVYEGLEQVWGGG</sequence>
<protein>
    <submittedName>
        <fullName evidence="3">DEAD/DEAH box helicase</fullName>
    </submittedName>
</protein>